<dbReference type="Gene3D" id="3.40.50.720">
    <property type="entry name" value="NAD(P)-binding Rossmann-like Domain"/>
    <property type="match status" value="1"/>
</dbReference>
<comment type="caution">
    <text evidence="4">The sequence shown here is derived from an EMBL/GenBank/DDBJ whole genome shotgun (WGS) entry which is preliminary data.</text>
</comment>
<dbReference type="GO" id="GO:0016491">
    <property type="term" value="F:oxidoreductase activity"/>
    <property type="evidence" value="ECO:0007669"/>
    <property type="project" value="UniProtKB-KW"/>
</dbReference>
<keyword evidence="2" id="KW-0560">Oxidoreductase</keyword>
<dbReference type="PANTHER" id="PTHR47706">
    <property type="entry name" value="NMRA-LIKE FAMILY PROTEIN"/>
    <property type="match status" value="1"/>
</dbReference>
<dbReference type="Pfam" id="PF05368">
    <property type="entry name" value="NmrA"/>
    <property type="match status" value="1"/>
</dbReference>
<evidence type="ECO:0000259" key="3">
    <source>
        <dbReference type="Pfam" id="PF05368"/>
    </source>
</evidence>
<accession>A0A9P8C5Z3</accession>
<protein>
    <recommendedName>
        <fullName evidence="3">NmrA-like domain-containing protein</fullName>
    </recommendedName>
</protein>
<keyword evidence="5" id="KW-1185">Reference proteome</keyword>
<evidence type="ECO:0000313" key="5">
    <source>
        <dbReference type="Proteomes" id="UP000824998"/>
    </source>
</evidence>
<dbReference type="EMBL" id="MU251439">
    <property type="protein sequence ID" value="KAG9235198.1"/>
    <property type="molecule type" value="Genomic_DNA"/>
</dbReference>
<feature type="domain" description="NmrA-like" evidence="3">
    <location>
        <begin position="3"/>
        <end position="226"/>
    </location>
</feature>
<dbReference type="OrthoDB" id="419598at2759"/>
<evidence type="ECO:0000256" key="1">
    <source>
        <dbReference type="ARBA" id="ARBA00022857"/>
    </source>
</evidence>
<keyword evidence="1" id="KW-0521">NADP</keyword>
<evidence type="ECO:0000256" key="2">
    <source>
        <dbReference type="ARBA" id="ARBA00023002"/>
    </source>
</evidence>
<dbReference type="SUPFAM" id="SSF51735">
    <property type="entry name" value="NAD(P)-binding Rossmann-fold domains"/>
    <property type="match status" value="1"/>
</dbReference>
<dbReference type="InterPro" id="IPR008030">
    <property type="entry name" value="NmrA-like"/>
</dbReference>
<organism evidence="4 5">
    <name type="scientific">Amylocarpus encephaloides</name>
    <dbReference type="NCBI Taxonomy" id="45428"/>
    <lineage>
        <taxon>Eukaryota</taxon>
        <taxon>Fungi</taxon>
        <taxon>Dikarya</taxon>
        <taxon>Ascomycota</taxon>
        <taxon>Pezizomycotina</taxon>
        <taxon>Leotiomycetes</taxon>
        <taxon>Helotiales</taxon>
        <taxon>Helotiales incertae sedis</taxon>
        <taxon>Amylocarpus</taxon>
    </lineage>
</organism>
<dbReference type="Gene3D" id="3.90.25.10">
    <property type="entry name" value="UDP-galactose 4-epimerase, domain 1"/>
    <property type="match status" value="1"/>
</dbReference>
<sequence length="300" mass="32523">MNSVLIIGATGAIGSKIAKEIETLKSSFKRAAFLTPLADAGLEKEAKYAAIDLERVIGSLSDPASYSGFDIVVSAVGDDLCAQQPKFIDAAFAGGVKHFYPAEYGADLYNPRTIDEAYFVDKIAARKHLESRVEEEPSLGYTLIMVGLFSDYFLLYNILGLSEDRKSANFIGDPESVLSTTASDDVAKVVAASLLPTHLKSLAGKREVRFSGTTLQVKDLFATFELAQASPINVIYTGFDASFLYAKEQAALGNSFLAKFASAQRSIGFGGAEMINDDNKEYSEIIPTTWKQAVEEFLKK</sequence>
<dbReference type="InterPro" id="IPR036291">
    <property type="entry name" value="NAD(P)-bd_dom_sf"/>
</dbReference>
<proteinExistence type="predicted"/>
<dbReference type="InterPro" id="IPR051609">
    <property type="entry name" value="NmrA/Isoflavone_reductase-like"/>
</dbReference>
<reference evidence="4" key="1">
    <citation type="journal article" date="2021" name="IMA Fungus">
        <title>Genomic characterization of three marine fungi, including Emericellopsis atlantica sp. nov. with signatures of a generalist lifestyle and marine biomass degradation.</title>
        <authorList>
            <person name="Hagestad O.C."/>
            <person name="Hou L."/>
            <person name="Andersen J.H."/>
            <person name="Hansen E.H."/>
            <person name="Altermark B."/>
            <person name="Li C."/>
            <person name="Kuhnert E."/>
            <person name="Cox R.J."/>
            <person name="Crous P.W."/>
            <person name="Spatafora J.W."/>
            <person name="Lail K."/>
            <person name="Amirebrahimi M."/>
            <person name="Lipzen A."/>
            <person name="Pangilinan J."/>
            <person name="Andreopoulos W."/>
            <person name="Hayes R.D."/>
            <person name="Ng V."/>
            <person name="Grigoriev I.V."/>
            <person name="Jackson S.A."/>
            <person name="Sutton T.D.S."/>
            <person name="Dobson A.D.W."/>
            <person name="Rama T."/>
        </authorList>
    </citation>
    <scope>NUCLEOTIDE SEQUENCE</scope>
    <source>
        <strain evidence="4">TRa018bII</strain>
    </source>
</reference>
<dbReference type="PANTHER" id="PTHR47706:SF11">
    <property type="entry name" value="ISOFLAVONE REDUCTASE FAMILY PROTEIN (AFU_ORTHOLOGUE AFUA_1G12510)"/>
    <property type="match status" value="1"/>
</dbReference>
<evidence type="ECO:0000313" key="4">
    <source>
        <dbReference type="EMBL" id="KAG9235198.1"/>
    </source>
</evidence>
<name>A0A9P8C5Z3_9HELO</name>
<dbReference type="AlphaFoldDB" id="A0A9P8C5Z3"/>
<dbReference type="Proteomes" id="UP000824998">
    <property type="component" value="Unassembled WGS sequence"/>
</dbReference>
<gene>
    <name evidence="4" type="ORF">BJ875DRAFT_529749</name>
</gene>